<reference evidence="3" key="1">
    <citation type="submission" date="2016-06" db="EMBL/GenBank/DDBJ databases">
        <title>Parallel loss of symbiosis genes in relatives of nitrogen-fixing non-legume Parasponia.</title>
        <authorList>
            <person name="Van Velzen R."/>
            <person name="Holmer R."/>
            <person name="Bu F."/>
            <person name="Rutten L."/>
            <person name="Van Zeijl A."/>
            <person name="Liu W."/>
            <person name="Santuari L."/>
            <person name="Cao Q."/>
            <person name="Sharma T."/>
            <person name="Shen D."/>
            <person name="Roswanjaya Y."/>
            <person name="Wardhani T."/>
            <person name="Kalhor M.S."/>
            <person name="Jansen J."/>
            <person name="Van den Hoogen J."/>
            <person name="Gungor B."/>
            <person name="Hartog M."/>
            <person name="Hontelez J."/>
            <person name="Verver J."/>
            <person name="Yang W.-C."/>
            <person name="Schijlen E."/>
            <person name="Repin R."/>
            <person name="Schilthuizen M."/>
            <person name="Schranz E."/>
            <person name="Heidstra R."/>
            <person name="Miyata K."/>
            <person name="Fedorova E."/>
            <person name="Kohlen W."/>
            <person name="Bisseling T."/>
            <person name="Smit S."/>
            <person name="Geurts R."/>
        </authorList>
    </citation>
    <scope>NUCLEOTIDE SEQUENCE [LARGE SCALE GENOMIC DNA]</scope>
    <source>
        <strain evidence="3">cv. WU1-14</strain>
    </source>
</reference>
<gene>
    <name evidence="2" type="ORF">PanWU01x14_094590</name>
</gene>
<keyword evidence="1" id="KW-0472">Membrane</keyword>
<proteinExistence type="predicted"/>
<sequence>MWNPGNVSSSTDTVARYFRVLRSLLDNLKSRTVACGSLQNFATGNVSAPSFRPIYGLEERGTNLGTSCNFRFEDYLFYDVPTASSPPTSATSPKRTVIIAVVPSVVVVVLIVSTCACLRVREAKKKVRRKLK</sequence>
<dbReference type="Proteomes" id="UP000237105">
    <property type="component" value="Unassembled WGS sequence"/>
</dbReference>
<name>A0A2P5D5J5_PARAD</name>
<evidence type="ECO:0000313" key="2">
    <source>
        <dbReference type="EMBL" id="PON68488.1"/>
    </source>
</evidence>
<organism evidence="2 3">
    <name type="scientific">Parasponia andersonii</name>
    <name type="common">Sponia andersonii</name>
    <dbReference type="NCBI Taxonomy" id="3476"/>
    <lineage>
        <taxon>Eukaryota</taxon>
        <taxon>Viridiplantae</taxon>
        <taxon>Streptophyta</taxon>
        <taxon>Embryophyta</taxon>
        <taxon>Tracheophyta</taxon>
        <taxon>Spermatophyta</taxon>
        <taxon>Magnoliopsida</taxon>
        <taxon>eudicotyledons</taxon>
        <taxon>Gunneridae</taxon>
        <taxon>Pentapetalae</taxon>
        <taxon>rosids</taxon>
        <taxon>fabids</taxon>
        <taxon>Rosales</taxon>
        <taxon>Cannabaceae</taxon>
        <taxon>Parasponia</taxon>
    </lineage>
</organism>
<protein>
    <recommendedName>
        <fullName evidence="4">Gnk2-like domain containing protein</fullName>
    </recommendedName>
</protein>
<dbReference type="EMBL" id="JXTB01000062">
    <property type="protein sequence ID" value="PON68488.1"/>
    <property type="molecule type" value="Genomic_DNA"/>
</dbReference>
<evidence type="ECO:0008006" key="4">
    <source>
        <dbReference type="Google" id="ProtNLM"/>
    </source>
</evidence>
<keyword evidence="3" id="KW-1185">Reference proteome</keyword>
<evidence type="ECO:0000313" key="3">
    <source>
        <dbReference type="Proteomes" id="UP000237105"/>
    </source>
</evidence>
<keyword evidence="1" id="KW-1133">Transmembrane helix</keyword>
<feature type="transmembrane region" description="Helical" evidence="1">
    <location>
        <begin position="97"/>
        <end position="120"/>
    </location>
</feature>
<dbReference type="AlphaFoldDB" id="A0A2P5D5J5"/>
<keyword evidence="1" id="KW-0812">Transmembrane</keyword>
<accession>A0A2P5D5J5</accession>
<evidence type="ECO:0000256" key="1">
    <source>
        <dbReference type="SAM" id="Phobius"/>
    </source>
</evidence>
<comment type="caution">
    <text evidence="2">The sequence shown here is derived from an EMBL/GenBank/DDBJ whole genome shotgun (WGS) entry which is preliminary data.</text>
</comment>